<evidence type="ECO:0000256" key="12">
    <source>
        <dbReference type="SAM" id="MobiDB-lite"/>
    </source>
</evidence>
<dbReference type="PROSITE" id="PS00189">
    <property type="entry name" value="LIPOYL"/>
    <property type="match status" value="1"/>
</dbReference>
<accession>A0ABW8U7Y5</accession>
<dbReference type="InterPro" id="IPR023213">
    <property type="entry name" value="CAT-like_dom_sf"/>
</dbReference>
<comment type="similarity">
    <text evidence="3 11">Belongs to the 2-oxoacid dehydrogenase family.</text>
</comment>
<evidence type="ECO:0000259" key="13">
    <source>
        <dbReference type="PROSITE" id="PS50968"/>
    </source>
</evidence>
<feature type="domain" description="Peripheral subunit-binding (PSBD)" evidence="14">
    <location>
        <begin position="123"/>
        <end position="160"/>
    </location>
</feature>
<name>A0ABW8U7Y5_9GAMM</name>
<comment type="caution">
    <text evidence="15">The sequence shown here is derived from an EMBL/GenBank/DDBJ whole genome shotgun (WGS) entry which is preliminary data.</text>
</comment>
<comment type="function">
    <text evidence="1 11">E2 component of the 2-oxoglutarate dehydrogenase (OGDH) complex which catalyzes the second step in the conversion of 2-oxoglutarate to succinyl-CoA and CO(2).</text>
</comment>
<evidence type="ECO:0000256" key="4">
    <source>
        <dbReference type="ARBA" id="ARBA00012945"/>
    </source>
</evidence>
<dbReference type="EMBL" id="JBJJXE010000008">
    <property type="protein sequence ID" value="MFL1732572.1"/>
    <property type="molecule type" value="Genomic_DNA"/>
</dbReference>
<proteinExistence type="inferred from homology"/>
<dbReference type="InterPro" id="IPR001078">
    <property type="entry name" value="2-oxoacid_DH_actylTfrase"/>
</dbReference>
<dbReference type="InterPro" id="IPR000089">
    <property type="entry name" value="Biotin_lipoyl"/>
</dbReference>
<evidence type="ECO:0000256" key="2">
    <source>
        <dbReference type="ARBA" id="ARBA00005145"/>
    </source>
</evidence>
<evidence type="ECO:0000313" key="15">
    <source>
        <dbReference type="EMBL" id="MFL1732572.1"/>
    </source>
</evidence>
<dbReference type="GO" id="GO:0004149">
    <property type="term" value="F:dihydrolipoyllysine-residue succinyltransferase activity"/>
    <property type="evidence" value="ECO:0007669"/>
    <property type="project" value="UniProtKB-EC"/>
</dbReference>
<dbReference type="Gene3D" id="4.10.320.10">
    <property type="entry name" value="E3-binding domain"/>
    <property type="match status" value="1"/>
</dbReference>
<dbReference type="RefSeq" id="WP_407069155.1">
    <property type="nucleotide sequence ID" value="NZ_JBJJXE010000008.1"/>
</dbReference>
<dbReference type="InterPro" id="IPR003016">
    <property type="entry name" value="2-oxoA_DH_lipoyl-BS"/>
</dbReference>
<keyword evidence="16" id="KW-1185">Reference proteome</keyword>
<evidence type="ECO:0000256" key="8">
    <source>
        <dbReference type="ARBA" id="ARBA00022823"/>
    </source>
</evidence>
<dbReference type="InterPro" id="IPR006255">
    <property type="entry name" value="SucB"/>
</dbReference>
<evidence type="ECO:0000256" key="7">
    <source>
        <dbReference type="ARBA" id="ARBA00022679"/>
    </source>
</evidence>
<dbReference type="NCBIfam" id="NF004309">
    <property type="entry name" value="PRK05704.1"/>
    <property type="match status" value="1"/>
</dbReference>
<dbReference type="EC" id="2.3.1.61" evidence="4 11"/>
<dbReference type="PROSITE" id="PS51826">
    <property type="entry name" value="PSBD"/>
    <property type="match status" value="1"/>
</dbReference>
<feature type="domain" description="Lipoyl-binding" evidence="13">
    <location>
        <begin position="1"/>
        <end position="76"/>
    </location>
</feature>
<evidence type="ECO:0000256" key="1">
    <source>
        <dbReference type="ARBA" id="ARBA00004052"/>
    </source>
</evidence>
<dbReference type="SUPFAM" id="SSF47005">
    <property type="entry name" value="Peripheral subunit-binding domain of 2-oxo acid dehydrogenase complex"/>
    <property type="match status" value="1"/>
</dbReference>
<dbReference type="InterPro" id="IPR004167">
    <property type="entry name" value="PSBD"/>
</dbReference>
<gene>
    <name evidence="15" type="primary">odhB</name>
    <name evidence="15" type="ORF">ACJHVH_06130</name>
</gene>
<dbReference type="InterPro" id="IPR050537">
    <property type="entry name" value="2-oxoacid_dehydrogenase"/>
</dbReference>
<dbReference type="Pfam" id="PF00198">
    <property type="entry name" value="2-oxoacid_dh"/>
    <property type="match status" value="1"/>
</dbReference>
<evidence type="ECO:0000256" key="10">
    <source>
        <dbReference type="ARBA" id="ARBA00052761"/>
    </source>
</evidence>
<reference evidence="15 16" key="1">
    <citation type="submission" date="2024-11" db="EMBL/GenBank/DDBJ databases">
        <title>First Report of Moraxella oculi in Brazil in an Infectious Bovine Keratoconjunctivitis Outbreak.</title>
        <authorList>
            <person name="Carvalho C.V."/>
            <person name="Domingues R."/>
            <person name="Coutinho C."/>
            <person name="Honorio N.T.B.S."/>
            <person name="Faza D.R.L.R."/>
            <person name="Carvalho W.A."/>
            <person name="Machado A.B.F."/>
            <person name="Martins M.F."/>
            <person name="Gaspar E.B."/>
        </authorList>
    </citation>
    <scope>NUCLEOTIDE SEQUENCE [LARGE SCALE GENOMIC DNA]</scope>
    <source>
        <strain evidence="15 16">2117LE</strain>
    </source>
</reference>
<evidence type="ECO:0000256" key="3">
    <source>
        <dbReference type="ARBA" id="ARBA00007317"/>
    </source>
</evidence>
<comment type="cofactor">
    <cofactor evidence="11">
        <name>(R)-lipoate</name>
        <dbReference type="ChEBI" id="CHEBI:83088"/>
    </cofactor>
    <text evidence="11">Binds 1 lipoyl cofactor covalently.</text>
</comment>
<dbReference type="InterPro" id="IPR011053">
    <property type="entry name" value="Single_hybrid_motif"/>
</dbReference>
<keyword evidence="8 11" id="KW-0450">Lipoyl</keyword>
<keyword evidence="7 11" id="KW-0808">Transferase</keyword>
<comment type="catalytic activity">
    <reaction evidence="10 11">
        <text>N(6)-[(R)-dihydrolipoyl]-L-lysyl-[protein] + succinyl-CoA = N(6)-[(R)-S(8)-succinyldihydrolipoyl]-L-lysyl-[protein] + CoA</text>
        <dbReference type="Rhea" id="RHEA:15213"/>
        <dbReference type="Rhea" id="RHEA-COMP:10475"/>
        <dbReference type="Rhea" id="RHEA-COMP:20092"/>
        <dbReference type="ChEBI" id="CHEBI:57287"/>
        <dbReference type="ChEBI" id="CHEBI:57292"/>
        <dbReference type="ChEBI" id="CHEBI:83100"/>
        <dbReference type="ChEBI" id="CHEBI:83120"/>
        <dbReference type="EC" id="2.3.1.61"/>
    </reaction>
</comment>
<dbReference type="SUPFAM" id="SSF51230">
    <property type="entry name" value="Single hybrid motif"/>
    <property type="match status" value="1"/>
</dbReference>
<evidence type="ECO:0000259" key="14">
    <source>
        <dbReference type="PROSITE" id="PS51826"/>
    </source>
</evidence>
<dbReference type="Gene3D" id="3.30.559.10">
    <property type="entry name" value="Chloramphenicol acetyltransferase-like domain"/>
    <property type="match status" value="1"/>
</dbReference>
<dbReference type="Proteomes" id="UP001624684">
    <property type="component" value="Unassembled WGS sequence"/>
</dbReference>
<dbReference type="CDD" id="cd06849">
    <property type="entry name" value="lipoyl_domain"/>
    <property type="match status" value="1"/>
</dbReference>
<keyword evidence="9 11" id="KW-0012">Acyltransferase</keyword>
<evidence type="ECO:0000256" key="9">
    <source>
        <dbReference type="ARBA" id="ARBA00023315"/>
    </source>
</evidence>
<keyword evidence="6 11" id="KW-0816">Tricarboxylic acid cycle</keyword>
<dbReference type="Gene3D" id="2.40.50.100">
    <property type="match status" value="1"/>
</dbReference>
<protein>
    <recommendedName>
        <fullName evidence="5 11">Dihydrolipoyllysine-residue succinyltransferase component of 2-oxoglutarate dehydrogenase complex</fullName>
        <ecNumber evidence="4 11">2.3.1.61</ecNumber>
    </recommendedName>
    <alternativeName>
        <fullName evidence="11">2-oxoglutarate dehydrogenase complex component E2</fullName>
    </alternativeName>
</protein>
<dbReference type="PANTHER" id="PTHR43416">
    <property type="entry name" value="DIHYDROLIPOYLLYSINE-RESIDUE SUCCINYLTRANSFERASE COMPONENT OF 2-OXOGLUTARATE DEHYDROGENASE COMPLEX, MITOCHONDRIAL-RELATED"/>
    <property type="match status" value="1"/>
</dbReference>
<dbReference type="Pfam" id="PF00364">
    <property type="entry name" value="Biotin_lipoyl"/>
    <property type="match status" value="1"/>
</dbReference>
<sequence>MAEIKAPVFPESVQDGTIVEWHVGEGEQVSRDQLLAEIETDKVVLEVVAPDDGVVTAIVKGVDSTVLSAEVIAQFEAGATADASQVAPTQTLSESEAAKGTTIDPVSVAAPVQPKTAEQDFKDQSPAVRKAAKETGINPADVQGSGRGGRVTKSDMINPTLKTTAGSVIATAVGERAETRVPMTRLRKRIAERLLSATQETAMLTTFNEVNMKPLMDLRAKYKDQFEKRHGVKLGFMSLFVKAATEALKRFPAVNASIDGDDIVYHGYYDVGVAVSSDRGLVVPVLRDTDGMGLADIESGIRDYAIKAREGKLGIEEMTGGTFTITNGGVFGSLLSTPIINPPQTAILGMHAINERPMAVNGEVVILPMMYLALSYDHRLIDGKDAVQFLVAIKELIEDPARLILDI</sequence>
<comment type="pathway">
    <text evidence="2 11">Amino-acid degradation; L-lysine degradation via saccharopine pathway; glutaryl-CoA from L-lysine: step 6/6.</text>
</comment>
<dbReference type="PROSITE" id="PS50968">
    <property type="entry name" value="BIOTINYL_LIPOYL"/>
    <property type="match status" value="1"/>
</dbReference>
<dbReference type="NCBIfam" id="TIGR01347">
    <property type="entry name" value="sucB"/>
    <property type="match status" value="1"/>
</dbReference>
<evidence type="ECO:0000256" key="11">
    <source>
        <dbReference type="RuleBase" id="RU361138"/>
    </source>
</evidence>
<organism evidence="15 16">
    <name type="scientific">Moraxella oculi</name>
    <dbReference type="NCBI Taxonomy" id="2940516"/>
    <lineage>
        <taxon>Bacteria</taxon>
        <taxon>Pseudomonadati</taxon>
        <taxon>Pseudomonadota</taxon>
        <taxon>Gammaproteobacteria</taxon>
        <taxon>Moraxellales</taxon>
        <taxon>Moraxellaceae</taxon>
        <taxon>Moraxella</taxon>
    </lineage>
</organism>
<dbReference type="SUPFAM" id="SSF52777">
    <property type="entry name" value="CoA-dependent acyltransferases"/>
    <property type="match status" value="1"/>
</dbReference>
<evidence type="ECO:0000313" key="16">
    <source>
        <dbReference type="Proteomes" id="UP001624684"/>
    </source>
</evidence>
<dbReference type="InterPro" id="IPR036625">
    <property type="entry name" value="E3-bd_dom_sf"/>
</dbReference>
<dbReference type="Pfam" id="PF02817">
    <property type="entry name" value="E3_binding"/>
    <property type="match status" value="1"/>
</dbReference>
<dbReference type="PANTHER" id="PTHR43416:SF5">
    <property type="entry name" value="DIHYDROLIPOYLLYSINE-RESIDUE SUCCINYLTRANSFERASE COMPONENT OF 2-OXOGLUTARATE DEHYDROGENASE COMPLEX, MITOCHONDRIAL"/>
    <property type="match status" value="1"/>
</dbReference>
<evidence type="ECO:0000256" key="5">
    <source>
        <dbReference type="ARBA" id="ARBA00019511"/>
    </source>
</evidence>
<feature type="region of interest" description="Disordered" evidence="12">
    <location>
        <begin position="115"/>
        <end position="155"/>
    </location>
</feature>
<evidence type="ECO:0000256" key="6">
    <source>
        <dbReference type="ARBA" id="ARBA00022532"/>
    </source>
</evidence>